<dbReference type="AlphaFoldDB" id="A0A2I0ART2"/>
<feature type="domain" description="3'-5' exonuclease" evidence="3">
    <location>
        <begin position="25"/>
        <end position="208"/>
    </location>
</feature>
<dbReference type="CDD" id="cd06141">
    <property type="entry name" value="WRN_exo"/>
    <property type="match status" value="1"/>
</dbReference>
<keyword evidence="5" id="KW-1185">Reference proteome</keyword>
<keyword evidence="2" id="KW-0378">Hydrolase</keyword>
<keyword evidence="1" id="KW-0540">Nuclease</keyword>
<dbReference type="GO" id="GO:0006139">
    <property type="term" value="P:nucleobase-containing compound metabolic process"/>
    <property type="evidence" value="ECO:0007669"/>
    <property type="project" value="InterPro"/>
</dbReference>
<dbReference type="GO" id="GO:0008408">
    <property type="term" value="F:3'-5' exonuclease activity"/>
    <property type="evidence" value="ECO:0007669"/>
    <property type="project" value="InterPro"/>
</dbReference>
<dbReference type="EMBL" id="KZ451955">
    <property type="protein sequence ID" value="PKA58176.1"/>
    <property type="molecule type" value="Genomic_DNA"/>
</dbReference>
<evidence type="ECO:0000313" key="4">
    <source>
        <dbReference type="EMBL" id="PKA58176.1"/>
    </source>
</evidence>
<dbReference type="SMART" id="SM00474">
    <property type="entry name" value="35EXOc"/>
    <property type="match status" value="1"/>
</dbReference>
<organism evidence="4 5">
    <name type="scientific">Apostasia shenzhenica</name>
    <dbReference type="NCBI Taxonomy" id="1088818"/>
    <lineage>
        <taxon>Eukaryota</taxon>
        <taxon>Viridiplantae</taxon>
        <taxon>Streptophyta</taxon>
        <taxon>Embryophyta</taxon>
        <taxon>Tracheophyta</taxon>
        <taxon>Spermatophyta</taxon>
        <taxon>Magnoliopsida</taxon>
        <taxon>Liliopsida</taxon>
        <taxon>Asparagales</taxon>
        <taxon>Orchidaceae</taxon>
        <taxon>Apostasioideae</taxon>
        <taxon>Apostasia</taxon>
    </lineage>
</organism>
<name>A0A2I0ART2_9ASPA</name>
<dbReference type="InterPro" id="IPR036397">
    <property type="entry name" value="RNaseH_sf"/>
</dbReference>
<dbReference type="OrthoDB" id="1920326at2759"/>
<dbReference type="InterPro" id="IPR002562">
    <property type="entry name" value="3'-5'_exonuclease_dom"/>
</dbReference>
<dbReference type="FunFam" id="3.30.420.10:FF:000054">
    <property type="entry name" value="Werner Syndrome-like exonuclease"/>
    <property type="match status" value="1"/>
</dbReference>
<protein>
    <submittedName>
        <fullName evidence="4">Werner Syndrome-like exonuclease</fullName>
    </submittedName>
</protein>
<dbReference type="GO" id="GO:0005737">
    <property type="term" value="C:cytoplasm"/>
    <property type="evidence" value="ECO:0007669"/>
    <property type="project" value="TreeGrafter"/>
</dbReference>
<proteinExistence type="predicted"/>
<dbReference type="PANTHER" id="PTHR13620">
    <property type="entry name" value="3-5 EXONUCLEASE"/>
    <property type="match status" value="1"/>
</dbReference>
<dbReference type="SUPFAM" id="SSF53098">
    <property type="entry name" value="Ribonuclease H-like"/>
    <property type="match status" value="1"/>
</dbReference>
<dbReference type="Proteomes" id="UP000236161">
    <property type="component" value="Unassembled WGS sequence"/>
</dbReference>
<reference evidence="4 5" key="1">
    <citation type="journal article" date="2017" name="Nature">
        <title>The Apostasia genome and the evolution of orchids.</title>
        <authorList>
            <person name="Zhang G.Q."/>
            <person name="Liu K.W."/>
            <person name="Li Z."/>
            <person name="Lohaus R."/>
            <person name="Hsiao Y.Y."/>
            <person name="Niu S.C."/>
            <person name="Wang J.Y."/>
            <person name="Lin Y.C."/>
            <person name="Xu Q."/>
            <person name="Chen L.J."/>
            <person name="Yoshida K."/>
            <person name="Fujiwara S."/>
            <person name="Wang Z.W."/>
            <person name="Zhang Y.Q."/>
            <person name="Mitsuda N."/>
            <person name="Wang M."/>
            <person name="Liu G.H."/>
            <person name="Pecoraro L."/>
            <person name="Huang H.X."/>
            <person name="Xiao X.J."/>
            <person name="Lin M."/>
            <person name="Wu X.Y."/>
            <person name="Wu W.L."/>
            <person name="Chen Y.Y."/>
            <person name="Chang S.B."/>
            <person name="Sakamoto S."/>
            <person name="Ohme-Takagi M."/>
            <person name="Yagi M."/>
            <person name="Zeng S.J."/>
            <person name="Shen C.Y."/>
            <person name="Yeh C.M."/>
            <person name="Luo Y.B."/>
            <person name="Tsai W.C."/>
            <person name="Van de Peer Y."/>
            <person name="Liu Z.J."/>
        </authorList>
    </citation>
    <scope>NUCLEOTIDE SEQUENCE [LARGE SCALE GENOMIC DNA]</scope>
    <source>
        <strain evidence="5">cv. Shenzhen</strain>
        <tissue evidence="4">Stem</tissue>
    </source>
</reference>
<gene>
    <name evidence="4" type="primary">WEX</name>
    <name evidence="4" type="ORF">AXF42_Ash012899</name>
</gene>
<keyword evidence="4" id="KW-0269">Exonuclease</keyword>
<evidence type="ECO:0000256" key="2">
    <source>
        <dbReference type="ARBA" id="ARBA00022801"/>
    </source>
</evidence>
<dbReference type="Pfam" id="PF01612">
    <property type="entry name" value="DNA_pol_A_exo1"/>
    <property type="match status" value="1"/>
</dbReference>
<dbReference type="InterPro" id="IPR012337">
    <property type="entry name" value="RNaseH-like_sf"/>
</dbReference>
<dbReference type="STRING" id="1088818.A0A2I0ART2"/>
<sequence>MESWIVRNSETSFTVNFNSTGDISTTLTASADEVNSWIAEILRVHRRRLNRLIVGLDCEWRPSFTRAQQNPVALLQLCVGRRCLIFQLLYADEIPSSLLDFLHDGRFTFVGVGIHNDVERLDDERGISVYNAKDLKEIAAEKMQRPDLRQKGLAALAMEVMGVEVSKPKHVTMSRWDQFYLTMDQIRYACIDAFLSFEIGRRLYDGDF</sequence>
<dbReference type="InterPro" id="IPR051132">
    <property type="entry name" value="3-5_Exonuclease_domain"/>
</dbReference>
<dbReference type="GO" id="GO:0003676">
    <property type="term" value="F:nucleic acid binding"/>
    <property type="evidence" value="ECO:0007669"/>
    <property type="project" value="InterPro"/>
</dbReference>
<evidence type="ECO:0000313" key="5">
    <source>
        <dbReference type="Proteomes" id="UP000236161"/>
    </source>
</evidence>
<evidence type="ECO:0000259" key="3">
    <source>
        <dbReference type="SMART" id="SM00474"/>
    </source>
</evidence>
<dbReference type="GO" id="GO:0005634">
    <property type="term" value="C:nucleus"/>
    <property type="evidence" value="ECO:0007669"/>
    <property type="project" value="TreeGrafter"/>
</dbReference>
<dbReference type="Gene3D" id="3.30.420.10">
    <property type="entry name" value="Ribonuclease H-like superfamily/Ribonuclease H"/>
    <property type="match status" value="1"/>
</dbReference>
<accession>A0A2I0ART2</accession>
<dbReference type="PANTHER" id="PTHR13620:SF105">
    <property type="entry name" value="OS01G0737700 PROTEIN"/>
    <property type="match status" value="1"/>
</dbReference>
<evidence type="ECO:0000256" key="1">
    <source>
        <dbReference type="ARBA" id="ARBA00022722"/>
    </source>
</evidence>